<feature type="compositionally biased region" description="Basic and acidic residues" evidence="1">
    <location>
        <begin position="352"/>
        <end position="362"/>
    </location>
</feature>
<feature type="compositionally biased region" description="Basic and acidic residues" evidence="1">
    <location>
        <begin position="541"/>
        <end position="552"/>
    </location>
</feature>
<evidence type="ECO:0000313" key="3">
    <source>
        <dbReference type="RefSeq" id="XP_022340377.1"/>
    </source>
</evidence>
<feature type="compositionally biased region" description="Basic residues" evidence="1">
    <location>
        <begin position="677"/>
        <end position="686"/>
    </location>
</feature>
<dbReference type="Proteomes" id="UP000694844">
    <property type="component" value="Chromosome 5"/>
</dbReference>
<feature type="region of interest" description="Disordered" evidence="1">
    <location>
        <begin position="586"/>
        <end position="686"/>
    </location>
</feature>
<feature type="compositionally biased region" description="Polar residues" evidence="1">
    <location>
        <begin position="317"/>
        <end position="333"/>
    </location>
</feature>
<evidence type="ECO:0000313" key="2">
    <source>
        <dbReference type="Proteomes" id="UP000694844"/>
    </source>
</evidence>
<reference evidence="3" key="1">
    <citation type="submission" date="2025-08" db="UniProtKB">
        <authorList>
            <consortium name="RefSeq"/>
        </authorList>
    </citation>
    <scope>IDENTIFICATION</scope>
    <source>
        <tissue evidence="3">Whole sample</tissue>
    </source>
</reference>
<feature type="region of interest" description="Disordered" evidence="1">
    <location>
        <begin position="348"/>
        <end position="424"/>
    </location>
</feature>
<feature type="compositionally biased region" description="Polar residues" evidence="1">
    <location>
        <begin position="521"/>
        <end position="534"/>
    </location>
</feature>
<feature type="compositionally biased region" description="Basic residues" evidence="1">
    <location>
        <begin position="283"/>
        <end position="293"/>
    </location>
</feature>
<proteinExistence type="predicted"/>
<gene>
    <name evidence="3" type="primary">LOC111135004</name>
</gene>
<feature type="compositionally biased region" description="Basic and acidic residues" evidence="1">
    <location>
        <begin position="473"/>
        <end position="491"/>
    </location>
</feature>
<feature type="compositionally biased region" description="Low complexity" evidence="1">
    <location>
        <begin position="556"/>
        <end position="568"/>
    </location>
</feature>
<feature type="compositionally biased region" description="Polar residues" evidence="1">
    <location>
        <begin position="382"/>
        <end position="397"/>
    </location>
</feature>
<feature type="region of interest" description="Disordered" evidence="1">
    <location>
        <begin position="315"/>
        <end position="334"/>
    </location>
</feature>
<feature type="compositionally biased region" description="Low complexity" evidence="1">
    <location>
        <begin position="595"/>
        <end position="606"/>
    </location>
</feature>
<feature type="region of interest" description="Disordered" evidence="1">
    <location>
        <begin position="183"/>
        <end position="216"/>
    </location>
</feature>
<protein>
    <submittedName>
        <fullName evidence="3">Uncharacterized protein LOC111135004 isoform X1</fullName>
    </submittedName>
</protein>
<accession>A0A8B8EI95</accession>
<dbReference type="OrthoDB" id="6152461at2759"/>
<name>A0A8B8EI95_CRAVI</name>
<dbReference type="RefSeq" id="XP_022340377.1">
    <property type="nucleotide sequence ID" value="XM_022484669.1"/>
</dbReference>
<keyword evidence="2" id="KW-1185">Reference proteome</keyword>
<feature type="compositionally biased region" description="Polar residues" evidence="1">
    <location>
        <begin position="11"/>
        <end position="21"/>
    </location>
</feature>
<feature type="region of interest" description="Disordered" evidence="1">
    <location>
        <begin position="283"/>
        <end position="306"/>
    </location>
</feature>
<dbReference type="AlphaFoldDB" id="A0A8B8EI95"/>
<organism evidence="2 3">
    <name type="scientific">Crassostrea virginica</name>
    <name type="common">Eastern oyster</name>
    <dbReference type="NCBI Taxonomy" id="6565"/>
    <lineage>
        <taxon>Eukaryota</taxon>
        <taxon>Metazoa</taxon>
        <taxon>Spiralia</taxon>
        <taxon>Lophotrochozoa</taxon>
        <taxon>Mollusca</taxon>
        <taxon>Bivalvia</taxon>
        <taxon>Autobranchia</taxon>
        <taxon>Pteriomorphia</taxon>
        <taxon>Ostreida</taxon>
        <taxon>Ostreoidea</taxon>
        <taxon>Ostreidae</taxon>
        <taxon>Crassostrea</taxon>
    </lineage>
</organism>
<sequence length="686" mass="76034">MDVEQPELVNLDQTVPHSPQAQHKEELAEGMSGNECEQIVKEMDCEIEKQTECNEETTNADHSVQKLTGNINDDGNVPEIMNTISDIVDPNLNVTTDPSDDGLINEIAKKAENEDRMTFCIERPAETLLPVVSSSQKEEEILVVHPVFAFARPVNMEYTLVEEKDVMSELAKEAQLLVNETEKTASEKVSTTVNDSSEQLGGVPKSEASDVSKSTEEGGISSVVEQVVRRSQRVYNSLVGPDSAVKVVAPIPLYRKSARLSDASLTRGIKKEDVVPKQITALRGKKGKLKSTRKSPPNKMELTRRTPRRIESMKMCNPSTIRVSKSASTSSNVGKDLKKLPKFLSRFGVKSNAEKKNEKEVNKPQSRKRTSSNLQEQEDSRSSTPNKPIQKSASTASLIRKLKMRDGGELPTPRRSQRIYNSLNGPKEAVSVMAPTTRDLRPTNEVVYNSLVGEDNDVKLEIPKIRKRTIKKSRPEELSKKAKVSKDEKTKPSKPNQGYSKFDRLLMNETNPGRPIGVLNEFTQTADTNYTPYSRSKARQAQKEQKNSDNKRVNSKSENTSETSPSNTGASETSVLVASSYFTTRRGTQTKVVYSTPATLSSSTASQKRPAMSTSVQRNSPGLRQQRLGLAPDRPCSSRSSTGTERSLRSRRAADSSKNDSDEMLKQTEPEESTVLKRSRSATKLK</sequence>
<evidence type="ECO:0000256" key="1">
    <source>
        <dbReference type="SAM" id="MobiDB-lite"/>
    </source>
</evidence>
<feature type="region of interest" description="Disordered" evidence="1">
    <location>
        <begin position="472"/>
        <end position="574"/>
    </location>
</feature>
<feature type="compositionally biased region" description="Basic and acidic residues" evidence="1">
    <location>
        <begin position="646"/>
        <end position="669"/>
    </location>
</feature>
<feature type="region of interest" description="Disordered" evidence="1">
    <location>
        <begin position="1"/>
        <end position="33"/>
    </location>
</feature>
<feature type="compositionally biased region" description="Polar residues" evidence="1">
    <location>
        <begin position="187"/>
        <end position="199"/>
    </location>
</feature>
<feature type="compositionally biased region" description="Basic and acidic residues" evidence="1">
    <location>
        <begin position="207"/>
        <end position="216"/>
    </location>
</feature>
<dbReference type="KEGG" id="cvn:111135004"/>
<dbReference type="GeneID" id="111135004"/>
<feature type="compositionally biased region" description="Polar residues" evidence="1">
    <location>
        <begin position="612"/>
        <end position="623"/>
    </location>
</feature>